<dbReference type="PANTHER" id="PTHR16071">
    <property type="entry name" value="CHROMOSOME 1 OPEN READING FRAME 112"/>
    <property type="match status" value="1"/>
</dbReference>
<dbReference type="EMBL" id="JARGDH010000001">
    <property type="protein sequence ID" value="KAL0280139.1"/>
    <property type="molecule type" value="Genomic_DNA"/>
</dbReference>
<gene>
    <name evidence="1" type="ORF">PYX00_001521</name>
</gene>
<reference evidence="1" key="1">
    <citation type="journal article" date="2024" name="Gigascience">
        <title>Chromosome-level genome of the poultry shaft louse Menopon gallinae provides insight into the host-switching and adaptive evolution of parasitic lice.</title>
        <authorList>
            <person name="Xu Y."/>
            <person name="Ma L."/>
            <person name="Liu S."/>
            <person name="Liang Y."/>
            <person name="Liu Q."/>
            <person name="He Z."/>
            <person name="Tian L."/>
            <person name="Duan Y."/>
            <person name="Cai W."/>
            <person name="Li H."/>
            <person name="Song F."/>
        </authorList>
    </citation>
    <scope>NUCLEOTIDE SEQUENCE</scope>
    <source>
        <strain evidence="1">Cailab_2023a</strain>
    </source>
</reference>
<dbReference type="AlphaFoldDB" id="A0AAW2ID23"/>
<proteinExistence type="predicted"/>
<evidence type="ECO:0000313" key="1">
    <source>
        <dbReference type="EMBL" id="KAL0280139.1"/>
    </source>
</evidence>
<dbReference type="Pfam" id="PF14868">
    <property type="entry name" value="DUF4487"/>
    <property type="match status" value="1"/>
</dbReference>
<comment type="caution">
    <text evidence="1">The sequence shown here is derived from an EMBL/GenBank/DDBJ whole genome shotgun (WGS) entry which is preliminary data.</text>
</comment>
<dbReference type="InterPro" id="IPR027902">
    <property type="entry name" value="DUF4487"/>
</dbReference>
<dbReference type="PANTHER" id="PTHR16071:SF2">
    <property type="entry name" value="FIGNL1-INTERACTING REGULATOR OF RECOMBINATION AND MITOSIS"/>
    <property type="match status" value="1"/>
</dbReference>
<accession>A0AAW2ID23</accession>
<name>A0AAW2ID23_9NEOP</name>
<sequence>MESDRSTGSSFDVLNNGDDYIVSNFDTVYPVLRECLTYSTDYTSIGRALKLTFGPCLDLFTIDELEENLFKYACPGARNTFTRTLESIGSTLRNGENCIITNFLQICQEILLQLTNVIGYITKTVPTIKLLSVKSLLLCSTEILYECYQHFIKSEECYGLQFSSMTESLTAFFKKAQVLQFNILQLLSRIEVNYEQYEIDILNEVLTYIYKSGMIVLNLDIKAMADLWKGYICALTKYSEHLKTCHEIDIPLQCLLTNFINNLQNLISGDCIDSQKFEKMVKILCFILKIVIKITEKFNGCIRECQSSLINLLIILNRISDPHLKMLDLSVVNTESLKQLVIGMDPLINHLITDNDFVQEISGVSKDPELDSSKKFGLLLVSCLIVKKLTFSDVSVRKLWFSNDNNILSWIFQLVGKCNYELCLDIKFPGVLIPGKQKKMIDCFEYLLTHISAFLLTSTSKEFTLAETVLLKNVLQPNPWCALLASDIWCIMARSADGELCFNQLKHLCKLVNQIENWPMVPEKLYLEVLMRRLFYLTSQKHRDLLYDLYPPENFLYLWHIFNVQYLSPNLQNLVKSGVNEIGVSQTDKFLSKDDFGKLDFVKMESALLGLEMRCKESNEELESNLAKLWRFDSNLLESRRLGKRYIRALSAATGSVIPYMASKNILTIFQSMKASLASLPPICKLYCLDNIENMGKAVIPSGNSQASIFRLISSLFYEFLTSENVFLRTRSIEVFSNFASVTCHTQIITQSVNQDSALQNKIANHLQRKQHISEDWKLDSFLKKLESTMYKHFCECNAIGEDCDVSEPPAKKISIERTVTENPELDSIISVQKKRSNEN</sequence>
<organism evidence="1">
    <name type="scientific">Menopon gallinae</name>
    <name type="common">poultry shaft louse</name>
    <dbReference type="NCBI Taxonomy" id="328185"/>
    <lineage>
        <taxon>Eukaryota</taxon>
        <taxon>Metazoa</taxon>
        <taxon>Ecdysozoa</taxon>
        <taxon>Arthropoda</taxon>
        <taxon>Hexapoda</taxon>
        <taxon>Insecta</taxon>
        <taxon>Pterygota</taxon>
        <taxon>Neoptera</taxon>
        <taxon>Paraneoptera</taxon>
        <taxon>Psocodea</taxon>
        <taxon>Troctomorpha</taxon>
        <taxon>Phthiraptera</taxon>
        <taxon>Amblycera</taxon>
        <taxon>Menoponidae</taxon>
        <taxon>Menopon</taxon>
    </lineage>
</organism>
<protein>
    <submittedName>
        <fullName evidence="1">Uncharacterized protein</fullName>
    </submittedName>
</protein>